<dbReference type="EC" id="3.4.19.12" evidence="6"/>
<keyword evidence="5 6" id="KW-0788">Thiol protease</keyword>
<keyword evidence="2 6" id="KW-0645">Protease</keyword>
<evidence type="ECO:0000259" key="9">
    <source>
        <dbReference type="PROSITE" id="PS50235"/>
    </source>
</evidence>
<evidence type="ECO:0000256" key="5">
    <source>
        <dbReference type="ARBA" id="ARBA00022807"/>
    </source>
</evidence>
<dbReference type="PANTHER" id="PTHR43982:SF1">
    <property type="entry name" value="UBIQUITIN CARBOXYL-TERMINAL HYDROLASE 14"/>
    <property type="match status" value="1"/>
</dbReference>
<feature type="compositionally biased region" description="Basic and acidic residues" evidence="7">
    <location>
        <begin position="421"/>
        <end position="442"/>
    </location>
</feature>
<keyword evidence="4 6" id="KW-0378">Hydrolase</keyword>
<dbReference type="OrthoDB" id="333239at2759"/>
<keyword evidence="3 6" id="KW-0833">Ubl conjugation pathway</keyword>
<evidence type="ECO:0000256" key="1">
    <source>
        <dbReference type="ARBA" id="ARBA00000707"/>
    </source>
</evidence>
<dbReference type="InterPro" id="IPR000626">
    <property type="entry name" value="Ubiquitin-like_dom"/>
</dbReference>
<feature type="region of interest" description="Disordered" evidence="7">
    <location>
        <begin position="391"/>
        <end position="449"/>
    </location>
</feature>
<dbReference type="SUPFAM" id="SSF54001">
    <property type="entry name" value="Cysteine proteinases"/>
    <property type="match status" value="1"/>
</dbReference>
<dbReference type="InterPro" id="IPR029071">
    <property type="entry name" value="Ubiquitin-like_domsf"/>
</dbReference>
<protein>
    <recommendedName>
        <fullName evidence="6">Ubiquitin carboxyl-terminal hydrolase</fullName>
        <ecNumber evidence="6">3.4.19.12</ecNumber>
    </recommendedName>
</protein>
<dbReference type="PANTHER" id="PTHR43982">
    <property type="entry name" value="UBIQUITIN CARBOXYL-TERMINAL HYDROLASE"/>
    <property type="match status" value="1"/>
</dbReference>
<evidence type="ECO:0000256" key="7">
    <source>
        <dbReference type="SAM" id="MobiDB-lite"/>
    </source>
</evidence>
<evidence type="ECO:0000256" key="3">
    <source>
        <dbReference type="ARBA" id="ARBA00022786"/>
    </source>
</evidence>
<dbReference type="CDD" id="cd02657">
    <property type="entry name" value="Peptidase_C19A"/>
    <property type="match status" value="1"/>
</dbReference>
<dbReference type="InterPro" id="IPR038765">
    <property type="entry name" value="Papain-like_cys_pep_sf"/>
</dbReference>
<dbReference type="PROSITE" id="PS00972">
    <property type="entry name" value="USP_1"/>
    <property type="match status" value="1"/>
</dbReference>
<dbReference type="SMART" id="SM00213">
    <property type="entry name" value="UBQ"/>
    <property type="match status" value="1"/>
</dbReference>
<dbReference type="PROSITE" id="PS50053">
    <property type="entry name" value="UBIQUITIN_2"/>
    <property type="match status" value="1"/>
</dbReference>
<dbReference type="GO" id="GO:0061136">
    <property type="term" value="P:regulation of proteasomal protein catabolic process"/>
    <property type="evidence" value="ECO:0007669"/>
    <property type="project" value="TreeGrafter"/>
</dbReference>
<keyword evidence="11" id="KW-1185">Reference proteome</keyword>
<dbReference type="CDD" id="cd16104">
    <property type="entry name" value="Ubl_USP14_like"/>
    <property type="match status" value="1"/>
</dbReference>
<dbReference type="InterPro" id="IPR018200">
    <property type="entry name" value="USP_CS"/>
</dbReference>
<dbReference type="PROSITE" id="PS50235">
    <property type="entry name" value="USP_3"/>
    <property type="match status" value="1"/>
</dbReference>
<evidence type="ECO:0000313" key="11">
    <source>
        <dbReference type="Proteomes" id="UP000800035"/>
    </source>
</evidence>
<dbReference type="InterPro" id="IPR028889">
    <property type="entry name" value="USP"/>
</dbReference>
<reference evidence="10" key="1">
    <citation type="journal article" date="2020" name="Stud. Mycol.">
        <title>101 Dothideomycetes genomes: a test case for predicting lifestyles and emergence of pathogens.</title>
        <authorList>
            <person name="Haridas S."/>
            <person name="Albert R."/>
            <person name="Binder M."/>
            <person name="Bloem J."/>
            <person name="Labutti K."/>
            <person name="Salamov A."/>
            <person name="Andreopoulos B."/>
            <person name="Baker S."/>
            <person name="Barry K."/>
            <person name="Bills G."/>
            <person name="Bluhm B."/>
            <person name="Cannon C."/>
            <person name="Castanera R."/>
            <person name="Culley D."/>
            <person name="Daum C."/>
            <person name="Ezra D."/>
            <person name="Gonzalez J."/>
            <person name="Henrissat B."/>
            <person name="Kuo A."/>
            <person name="Liang C."/>
            <person name="Lipzen A."/>
            <person name="Lutzoni F."/>
            <person name="Magnuson J."/>
            <person name="Mondo S."/>
            <person name="Nolan M."/>
            <person name="Ohm R."/>
            <person name="Pangilinan J."/>
            <person name="Park H.-J."/>
            <person name="Ramirez L."/>
            <person name="Alfaro M."/>
            <person name="Sun H."/>
            <person name="Tritt A."/>
            <person name="Yoshinaga Y."/>
            <person name="Zwiers L.-H."/>
            <person name="Turgeon B."/>
            <person name="Goodwin S."/>
            <person name="Spatafora J."/>
            <person name="Crous P."/>
            <person name="Grigoriev I."/>
        </authorList>
    </citation>
    <scope>NUCLEOTIDE SEQUENCE</scope>
    <source>
        <strain evidence="10">CBS 675.92</strain>
    </source>
</reference>
<dbReference type="Proteomes" id="UP000800035">
    <property type="component" value="Unassembled WGS sequence"/>
</dbReference>
<dbReference type="GO" id="GO:0043161">
    <property type="term" value="P:proteasome-mediated ubiquitin-dependent protein catabolic process"/>
    <property type="evidence" value="ECO:0007669"/>
    <property type="project" value="InterPro"/>
</dbReference>
<evidence type="ECO:0000256" key="6">
    <source>
        <dbReference type="RuleBase" id="RU366025"/>
    </source>
</evidence>
<comment type="similarity">
    <text evidence="6">Belongs to the peptidase C19 family.</text>
</comment>
<proteinExistence type="inferred from homology"/>
<feature type="domain" description="USP" evidence="9">
    <location>
        <begin position="110"/>
        <end position="570"/>
    </location>
</feature>
<feature type="domain" description="Ubiquitin-like" evidence="8">
    <location>
        <begin position="4"/>
        <end position="78"/>
    </location>
</feature>
<dbReference type="SUPFAM" id="SSF54236">
    <property type="entry name" value="Ubiquitin-like"/>
    <property type="match status" value="1"/>
</dbReference>
<dbReference type="Gene3D" id="3.90.70.10">
    <property type="entry name" value="Cysteine proteinases"/>
    <property type="match status" value="1"/>
</dbReference>
<comment type="catalytic activity">
    <reaction evidence="1 6">
        <text>Thiol-dependent hydrolysis of ester, thioester, amide, peptide and isopeptide bonds formed by the C-terminal Gly of ubiquitin (a 76-residue protein attached to proteins as an intracellular targeting signal).</text>
        <dbReference type="EC" id="3.4.19.12"/>
    </reaction>
</comment>
<evidence type="ECO:0000256" key="4">
    <source>
        <dbReference type="ARBA" id="ARBA00022801"/>
    </source>
</evidence>
<gene>
    <name evidence="10" type="ORF">CC80DRAFT_542299</name>
</gene>
<dbReference type="AlphaFoldDB" id="A0A6A5UEG5"/>
<dbReference type="GO" id="GO:0004843">
    <property type="term" value="F:cysteine-type deubiquitinase activity"/>
    <property type="evidence" value="ECO:0007669"/>
    <property type="project" value="UniProtKB-UniRule"/>
</dbReference>
<organism evidence="10 11">
    <name type="scientific">Byssothecium circinans</name>
    <dbReference type="NCBI Taxonomy" id="147558"/>
    <lineage>
        <taxon>Eukaryota</taxon>
        <taxon>Fungi</taxon>
        <taxon>Dikarya</taxon>
        <taxon>Ascomycota</taxon>
        <taxon>Pezizomycotina</taxon>
        <taxon>Dothideomycetes</taxon>
        <taxon>Pleosporomycetidae</taxon>
        <taxon>Pleosporales</taxon>
        <taxon>Massarineae</taxon>
        <taxon>Massarinaceae</taxon>
        <taxon>Byssothecium</taxon>
    </lineage>
</organism>
<dbReference type="Pfam" id="PF00240">
    <property type="entry name" value="ubiquitin"/>
    <property type="match status" value="1"/>
</dbReference>
<evidence type="ECO:0000259" key="8">
    <source>
        <dbReference type="PROSITE" id="PS50053"/>
    </source>
</evidence>
<dbReference type="InterPro" id="IPR044635">
    <property type="entry name" value="UBP14-like"/>
</dbReference>
<dbReference type="EMBL" id="ML976978">
    <property type="protein sequence ID" value="KAF1963148.1"/>
    <property type="molecule type" value="Genomic_DNA"/>
</dbReference>
<dbReference type="Gene3D" id="3.10.20.90">
    <property type="entry name" value="Phosphatidylinositol 3-kinase Catalytic Subunit, Chain A, domain 1"/>
    <property type="match status" value="1"/>
</dbReference>
<dbReference type="GO" id="GO:0016579">
    <property type="term" value="P:protein deubiquitination"/>
    <property type="evidence" value="ECO:0007669"/>
    <property type="project" value="InterPro"/>
</dbReference>
<evidence type="ECO:0000313" key="10">
    <source>
        <dbReference type="EMBL" id="KAF1963148.1"/>
    </source>
</evidence>
<dbReference type="GO" id="GO:0070628">
    <property type="term" value="F:proteasome binding"/>
    <property type="evidence" value="ECO:0007669"/>
    <property type="project" value="TreeGrafter"/>
</dbReference>
<evidence type="ECO:0000256" key="2">
    <source>
        <dbReference type="ARBA" id="ARBA00022670"/>
    </source>
</evidence>
<sequence>MASIPVIVKHQGKKHEIDVDPSSDGATFKYQLYSLTGVEPERQKILVKGGQLKDDADMSKLGLKPNQTLMMLGTPSGDSAGVIERPKEKMRFLEDMTEAEVAQSEGATPAGLQNLGNTCYMNSTLQTLRSIPELQDELLKYSASAGSSSANQLSQFGLGGLGSSLDLTASLRDLFKQMSETQQGFPPLMFLNALRTAFPQFAQKSKDGHGYAQQDAEEAWSQVVSQLRQKLKITDGEASDGQAARDLSFIDKYMAGRFESVMSCDEDAAKEAGEEPVHSEDVFLKLNCHINVETNHLRDGLAAGLTEKIEKRSEVLGRDAMYTKTSRIARLPKYLTVHFVRFDWRKTTNKKAKIMRKVTFPEELDVAEFCTDDLKKLVVPIRDKIRDIRKEEEDVERARKRQKRMKAGEENDAGPNASKEPLQKKSEAKKAAEKAAEAKTSEDTEMADVEYKTEAQIEAERAASIRAAKEELLALVDPKLAADDGANQTGLYELRGVITHQGASADSGHYTSFVKKQGAKDPVTGKRKEEDGKWWWFNDEKVTEVDADRIQTLSGGGQSHSALICLYRAVPLSTIDEEEKKA</sequence>
<accession>A0A6A5UEG5</accession>
<dbReference type="Pfam" id="PF00443">
    <property type="entry name" value="UCH"/>
    <property type="match status" value="1"/>
</dbReference>
<dbReference type="InterPro" id="IPR001394">
    <property type="entry name" value="Peptidase_C19_UCH"/>
</dbReference>
<name>A0A6A5UEG5_9PLEO</name>
<dbReference type="PROSITE" id="PS00973">
    <property type="entry name" value="USP_2"/>
    <property type="match status" value="1"/>
</dbReference>